<keyword evidence="3" id="KW-1185">Reference proteome</keyword>
<protein>
    <recommendedName>
        <fullName evidence="1">DUF6969 domain-containing protein</fullName>
    </recommendedName>
</protein>
<reference evidence="2 3" key="1">
    <citation type="submission" date="2020-07" db="EMBL/GenBank/DDBJ databases">
        <title>Novel species isolated from subtropical streams in China.</title>
        <authorList>
            <person name="Lu H."/>
        </authorList>
    </citation>
    <scope>NUCLEOTIDE SEQUENCE [LARGE SCALE GENOMIC DNA]</scope>
    <source>
        <strain evidence="2 3">FT3S</strain>
    </source>
</reference>
<accession>A0A7W2EE36</accession>
<feature type="domain" description="DUF6969" evidence="1">
    <location>
        <begin position="26"/>
        <end position="217"/>
    </location>
</feature>
<organism evidence="2 3">
    <name type="scientific">Rugamonas fusca</name>
    <dbReference type="NCBI Taxonomy" id="2758568"/>
    <lineage>
        <taxon>Bacteria</taxon>
        <taxon>Pseudomonadati</taxon>
        <taxon>Pseudomonadota</taxon>
        <taxon>Betaproteobacteria</taxon>
        <taxon>Burkholderiales</taxon>
        <taxon>Oxalobacteraceae</taxon>
        <taxon>Telluria group</taxon>
        <taxon>Rugamonas</taxon>
    </lineage>
</organism>
<evidence type="ECO:0000313" key="3">
    <source>
        <dbReference type="Proteomes" id="UP000566711"/>
    </source>
</evidence>
<evidence type="ECO:0000313" key="2">
    <source>
        <dbReference type="EMBL" id="MBA5604214.1"/>
    </source>
</evidence>
<evidence type="ECO:0000259" key="1">
    <source>
        <dbReference type="Pfam" id="PF22308"/>
    </source>
</evidence>
<dbReference type="AlphaFoldDB" id="A0A7W2EE36"/>
<name>A0A7W2EE36_9BURK</name>
<proteinExistence type="predicted"/>
<gene>
    <name evidence="2" type="ORF">H3H36_02400</name>
</gene>
<sequence length="238" mass="27055">MTVSTYLKQYCKSASAKQLAHLLADARASVAAFAAATQAHGSLQQNWIAGQTVVEYDHYPKGDVVDRRTGSQFYYHSHRHGGGEHGHVHLFWHASASGRRRYLRPDRPRWVRTAPSHLLAISLDARGLPVALFTVNQWVTDGHWFDAATTSRCVARFAMGEQAGYEHACVWLTSFVRMYRPLIDILLVRRDKRLSRRLDRAHALRDERLELMSTLPIDWAADLEWIESEAIRRGLAGP</sequence>
<dbReference type="Pfam" id="PF22308">
    <property type="entry name" value="DUF6969"/>
    <property type="match status" value="1"/>
</dbReference>
<dbReference type="EMBL" id="JACEZS010000001">
    <property type="protein sequence ID" value="MBA5604214.1"/>
    <property type="molecule type" value="Genomic_DNA"/>
</dbReference>
<comment type="caution">
    <text evidence="2">The sequence shown here is derived from an EMBL/GenBank/DDBJ whole genome shotgun (WGS) entry which is preliminary data.</text>
</comment>
<dbReference type="Proteomes" id="UP000566711">
    <property type="component" value="Unassembled WGS sequence"/>
</dbReference>
<dbReference type="RefSeq" id="WP_182213561.1">
    <property type="nucleotide sequence ID" value="NZ_JACEZS010000001.1"/>
</dbReference>
<dbReference type="InterPro" id="IPR054242">
    <property type="entry name" value="DUF6969"/>
</dbReference>